<dbReference type="EMBL" id="CAJDYZ010003933">
    <property type="protein sequence ID" value="CAD1470737.1"/>
    <property type="molecule type" value="Genomic_DNA"/>
</dbReference>
<accession>A0A6V7GX70</accession>
<proteinExistence type="predicted"/>
<dbReference type="AlphaFoldDB" id="A0A6V7GX70"/>
<feature type="non-terminal residue" evidence="1">
    <location>
        <position position="1"/>
    </location>
</feature>
<gene>
    <name evidence="1" type="ORF">MHI_LOCUS201172</name>
</gene>
<reference evidence="1" key="1">
    <citation type="submission" date="2020-07" db="EMBL/GenBank/DDBJ databases">
        <authorList>
            <person name="Nazaruddin N."/>
        </authorList>
    </citation>
    <scope>NUCLEOTIDE SEQUENCE</scope>
</reference>
<name>A0A6V7GX70_9HYME</name>
<sequence length="151" mass="16985">GKQRRIKTGVSKHGSAQSISISLEELDWIFFRETTGVPVIDRRWVSKDVRKEKGNTDTRTALHWRASRVPHGACLRSSLTSALSVTLANRTRTERGRRLCLLEARNTNNAESACNVRNWSCPGNSRIDLPLPNRHSKKGIYISAFVSEGRT</sequence>
<keyword evidence="2" id="KW-1185">Reference proteome</keyword>
<protein>
    <submittedName>
        <fullName evidence="1">Uncharacterized protein</fullName>
    </submittedName>
</protein>
<comment type="caution">
    <text evidence="1">The sequence shown here is derived from an EMBL/GenBank/DDBJ whole genome shotgun (WGS) entry which is preliminary data.</text>
</comment>
<dbReference type="Proteomes" id="UP000752696">
    <property type="component" value="Unassembled WGS sequence"/>
</dbReference>
<evidence type="ECO:0000313" key="2">
    <source>
        <dbReference type="Proteomes" id="UP000752696"/>
    </source>
</evidence>
<organism evidence="1 2">
    <name type="scientific">Heterotrigona itama</name>
    <dbReference type="NCBI Taxonomy" id="395501"/>
    <lineage>
        <taxon>Eukaryota</taxon>
        <taxon>Metazoa</taxon>
        <taxon>Ecdysozoa</taxon>
        <taxon>Arthropoda</taxon>
        <taxon>Hexapoda</taxon>
        <taxon>Insecta</taxon>
        <taxon>Pterygota</taxon>
        <taxon>Neoptera</taxon>
        <taxon>Endopterygota</taxon>
        <taxon>Hymenoptera</taxon>
        <taxon>Apocrita</taxon>
        <taxon>Aculeata</taxon>
        <taxon>Apoidea</taxon>
        <taxon>Anthophila</taxon>
        <taxon>Apidae</taxon>
        <taxon>Heterotrigona</taxon>
    </lineage>
</organism>
<evidence type="ECO:0000313" key="1">
    <source>
        <dbReference type="EMBL" id="CAD1470737.1"/>
    </source>
</evidence>